<evidence type="ECO:0000313" key="5">
    <source>
        <dbReference type="EMBL" id="ORL66816.1"/>
    </source>
</evidence>
<evidence type="ECO:0000259" key="4">
    <source>
        <dbReference type="Pfam" id="PF00497"/>
    </source>
</evidence>
<sequence>MRQVLLILIFWASHSLAQQPVLRFSVAESWSMPLIRLEQGQPVEGILFDLMQALAREAGVRPRYHLMARLRLKQAMDNGDIDVRCYVTPQWFSERFANFVWSVPLLRQSDLLVGSPGTHRPTQADQLVQQPVGTVLGYSYPALEGLFAQGKLHREDSRNQLLVLQKLQAGRYRHAVSNALSLHWFNRQQPPAGQLPALAVLEEQDLHCMVRDDPAIPTRPILEALARMKRSGQIDRIVQRYGAPAIQPAASRQAIDR</sequence>
<keyword evidence="2 3" id="KW-0732">Signal</keyword>
<dbReference type="PANTHER" id="PTHR35936:SF6">
    <property type="entry name" value="AMINO ACID ABC TRANSPORTER SUBSTRATE-BINDING PAAT FAMILY PROTEIN"/>
    <property type="match status" value="1"/>
</dbReference>
<dbReference type="InterPro" id="IPR001638">
    <property type="entry name" value="Solute-binding_3/MltF_N"/>
</dbReference>
<dbReference type="EMBL" id="NBWC01000005">
    <property type="protein sequence ID" value="ORL66816.1"/>
    <property type="molecule type" value="Genomic_DNA"/>
</dbReference>
<accession>A0A1X1A4F1</accession>
<dbReference type="RefSeq" id="WP_084854640.1">
    <property type="nucleotide sequence ID" value="NZ_NBWC01000005.1"/>
</dbReference>
<name>A0A1X1A4F1_PSEPU</name>
<feature type="signal peptide" evidence="3">
    <location>
        <begin position="1"/>
        <end position="17"/>
    </location>
</feature>
<dbReference type="OrthoDB" id="8581336at2"/>
<evidence type="ECO:0000256" key="1">
    <source>
        <dbReference type="ARBA" id="ARBA00010333"/>
    </source>
</evidence>
<dbReference type="Proteomes" id="UP000193675">
    <property type="component" value="Unassembled WGS sequence"/>
</dbReference>
<proteinExistence type="inferred from homology"/>
<comment type="caution">
    <text evidence="5">The sequence shown here is derived from an EMBL/GenBank/DDBJ whole genome shotgun (WGS) entry which is preliminary data.</text>
</comment>
<feature type="domain" description="Solute-binding protein family 3/N-terminal" evidence="4">
    <location>
        <begin position="38"/>
        <end position="242"/>
    </location>
</feature>
<dbReference type="Pfam" id="PF00497">
    <property type="entry name" value="SBP_bac_3"/>
    <property type="match status" value="1"/>
</dbReference>
<dbReference type="AlphaFoldDB" id="A0A1X1A4F1"/>
<evidence type="ECO:0000313" key="6">
    <source>
        <dbReference type="Proteomes" id="UP000193675"/>
    </source>
</evidence>
<feature type="chain" id="PRO_5013230537" evidence="3">
    <location>
        <begin position="18"/>
        <end position="257"/>
    </location>
</feature>
<evidence type="ECO:0000256" key="3">
    <source>
        <dbReference type="SAM" id="SignalP"/>
    </source>
</evidence>
<comment type="similarity">
    <text evidence="1">Belongs to the bacterial solute-binding protein 3 family.</text>
</comment>
<dbReference type="SUPFAM" id="SSF53850">
    <property type="entry name" value="Periplasmic binding protein-like II"/>
    <property type="match status" value="1"/>
</dbReference>
<protein>
    <submittedName>
        <fullName evidence="5">Amino acid ABC transporter substrate-binding protein</fullName>
    </submittedName>
</protein>
<organism evidence="5 6">
    <name type="scientific">Pseudomonas putida</name>
    <name type="common">Arthrobacter siderocapsulatus</name>
    <dbReference type="NCBI Taxonomy" id="303"/>
    <lineage>
        <taxon>Bacteria</taxon>
        <taxon>Pseudomonadati</taxon>
        <taxon>Pseudomonadota</taxon>
        <taxon>Gammaproteobacteria</taxon>
        <taxon>Pseudomonadales</taxon>
        <taxon>Pseudomonadaceae</taxon>
        <taxon>Pseudomonas</taxon>
    </lineage>
</organism>
<dbReference type="Gene3D" id="3.40.190.10">
    <property type="entry name" value="Periplasmic binding protein-like II"/>
    <property type="match status" value="2"/>
</dbReference>
<evidence type="ECO:0000256" key="2">
    <source>
        <dbReference type="ARBA" id="ARBA00022729"/>
    </source>
</evidence>
<gene>
    <name evidence="5" type="ORF">B7H17_03980</name>
</gene>
<dbReference type="PANTHER" id="PTHR35936">
    <property type="entry name" value="MEMBRANE-BOUND LYTIC MUREIN TRANSGLYCOSYLASE F"/>
    <property type="match status" value="1"/>
</dbReference>
<reference evidence="5 6" key="1">
    <citation type="submission" date="2017-04" db="EMBL/GenBank/DDBJ databases">
        <title>Presence of VIM-2 positive Pseudomonas species in chickens and their surrounding environment.</title>
        <authorList>
            <person name="Zhang R."/>
        </authorList>
    </citation>
    <scope>NUCLEOTIDE SEQUENCE [LARGE SCALE GENOMIC DNA]</scope>
    <source>
        <strain evidence="5 6">DZ-C18</strain>
    </source>
</reference>